<dbReference type="Gene3D" id="1.10.10.10">
    <property type="entry name" value="Winged helix-like DNA-binding domain superfamily/Winged helix DNA-binding domain"/>
    <property type="match status" value="1"/>
</dbReference>
<gene>
    <name evidence="6" type="ORF">PQ455_04370</name>
</gene>
<dbReference type="EMBL" id="CP117411">
    <property type="protein sequence ID" value="WCT74472.1"/>
    <property type="molecule type" value="Genomic_DNA"/>
</dbReference>
<dbReference type="Gene3D" id="3.30.450.40">
    <property type="match status" value="1"/>
</dbReference>
<dbReference type="InterPro" id="IPR005471">
    <property type="entry name" value="Tscrpt_reg_IclR_N"/>
</dbReference>
<dbReference type="SUPFAM" id="SSF46785">
    <property type="entry name" value="Winged helix' DNA-binding domain"/>
    <property type="match status" value="1"/>
</dbReference>
<dbReference type="InterPro" id="IPR029016">
    <property type="entry name" value="GAF-like_dom_sf"/>
</dbReference>
<evidence type="ECO:0000259" key="5">
    <source>
        <dbReference type="PROSITE" id="PS51078"/>
    </source>
</evidence>
<reference evidence="6 7" key="1">
    <citation type="submission" date="2023-02" db="EMBL/GenBank/DDBJ databases">
        <title>Genome sequence of Sphingomonas naphthae.</title>
        <authorList>
            <person name="Kim S."/>
            <person name="Heo J."/>
            <person name="Kwon S.-W."/>
        </authorList>
    </citation>
    <scope>NUCLEOTIDE SEQUENCE [LARGE SCALE GENOMIC DNA]</scope>
    <source>
        <strain evidence="6 7">KACC 18716</strain>
    </source>
</reference>
<dbReference type="PROSITE" id="PS51078">
    <property type="entry name" value="ICLR_ED"/>
    <property type="match status" value="1"/>
</dbReference>
<organism evidence="6 7">
    <name type="scientific">Sphingomonas naphthae</name>
    <dbReference type="NCBI Taxonomy" id="1813468"/>
    <lineage>
        <taxon>Bacteria</taxon>
        <taxon>Pseudomonadati</taxon>
        <taxon>Pseudomonadota</taxon>
        <taxon>Alphaproteobacteria</taxon>
        <taxon>Sphingomonadales</taxon>
        <taxon>Sphingomonadaceae</taxon>
        <taxon>Sphingomonas</taxon>
    </lineage>
</organism>
<dbReference type="Pfam" id="PF01614">
    <property type="entry name" value="IclR_C"/>
    <property type="match status" value="1"/>
</dbReference>
<proteinExistence type="predicted"/>
<dbReference type="InterPro" id="IPR036390">
    <property type="entry name" value="WH_DNA-bd_sf"/>
</dbReference>
<name>A0ABY7TPB5_9SPHN</name>
<keyword evidence="2" id="KW-0238">DNA-binding</keyword>
<dbReference type="RefSeq" id="WP_273689517.1">
    <property type="nucleotide sequence ID" value="NZ_CP117411.1"/>
</dbReference>
<sequence>MLSPGTSDGFIAWKAASPGAQSINRAAAVLRVLAVHGSQGASIADVAAATGLAASTTHRLLVALVDERLAERARGSRRYRLGMEIVALGAAAGPNHDLRSLAKGSLVRICDQLGHGAHLLVRSGYDGLCIDQRVPDGHAPTIGHVGSRAPLGVGAAGLALLAFLNSHEIEEVMAHNRDRLQAHPTFAPDCLKAALASIRRQGYATATLGHAPRMFGLAVPILDSARRLLASIGITTISGARLSGAEVTPLARILTDEAWTISRAYEARYHAESGAKWWNAPHERADADMTGASR</sequence>
<keyword evidence="1" id="KW-0805">Transcription regulation</keyword>
<evidence type="ECO:0000313" key="7">
    <source>
        <dbReference type="Proteomes" id="UP001220395"/>
    </source>
</evidence>
<dbReference type="SMART" id="SM00346">
    <property type="entry name" value="HTH_ICLR"/>
    <property type="match status" value="1"/>
</dbReference>
<evidence type="ECO:0000259" key="4">
    <source>
        <dbReference type="PROSITE" id="PS51077"/>
    </source>
</evidence>
<evidence type="ECO:0000256" key="2">
    <source>
        <dbReference type="ARBA" id="ARBA00023125"/>
    </source>
</evidence>
<dbReference type="SUPFAM" id="SSF55781">
    <property type="entry name" value="GAF domain-like"/>
    <property type="match status" value="1"/>
</dbReference>
<dbReference type="InterPro" id="IPR014757">
    <property type="entry name" value="Tscrpt_reg_IclR_C"/>
</dbReference>
<feature type="domain" description="IclR-ED" evidence="5">
    <location>
        <begin position="84"/>
        <end position="267"/>
    </location>
</feature>
<dbReference type="Pfam" id="PF09339">
    <property type="entry name" value="HTH_IclR"/>
    <property type="match status" value="1"/>
</dbReference>
<feature type="domain" description="HTH iclR-type" evidence="4">
    <location>
        <begin position="20"/>
        <end position="83"/>
    </location>
</feature>
<dbReference type="PROSITE" id="PS51077">
    <property type="entry name" value="HTH_ICLR"/>
    <property type="match status" value="1"/>
</dbReference>
<keyword evidence="7" id="KW-1185">Reference proteome</keyword>
<protein>
    <submittedName>
        <fullName evidence="6">IclR family transcriptional regulator</fullName>
    </submittedName>
</protein>
<dbReference type="Proteomes" id="UP001220395">
    <property type="component" value="Chromosome"/>
</dbReference>
<evidence type="ECO:0000313" key="6">
    <source>
        <dbReference type="EMBL" id="WCT74472.1"/>
    </source>
</evidence>
<dbReference type="PANTHER" id="PTHR30136">
    <property type="entry name" value="HELIX-TURN-HELIX TRANSCRIPTIONAL REGULATOR, ICLR FAMILY"/>
    <property type="match status" value="1"/>
</dbReference>
<evidence type="ECO:0000256" key="3">
    <source>
        <dbReference type="ARBA" id="ARBA00023163"/>
    </source>
</evidence>
<evidence type="ECO:0000256" key="1">
    <source>
        <dbReference type="ARBA" id="ARBA00023015"/>
    </source>
</evidence>
<keyword evidence="3" id="KW-0804">Transcription</keyword>
<dbReference type="InterPro" id="IPR050707">
    <property type="entry name" value="HTH_MetabolicPath_Reg"/>
</dbReference>
<accession>A0ABY7TPB5</accession>
<dbReference type="PANTHER" id="PTHR30136:SF39">
    <property type="entry name" value="TRANSCRIPTIONAL REGULATORY PROTEIN"/>
    <property type="match status" value="1"/>
</dbReference>
<dbReference type="InterPro" id="IPR036388">
    <property type="entry name" value="WH-like_DNA-bd_sf"/>
</dbReference>